<dbReference type="AlphaFoldDB" id="A0A4W4EPJ3"/>
<evidence type="ECO:0000256" key="2">
    <source>
        <dbReference type="ARBA" id="ARBA00011233"/>
    </source>
</evidence>
<reference evidence="4" key="3">
    <citation type="submission" date="2020-05" db="EMBL/GenBank/DDBJ databases">
        <title>Electrophorus electricus (electric eel) genome, fEleEle1, primary haplotype.</title>
        <authorList>
            <person name="Myers G."/>
            <person name="Meyer A."/>
            <person name="Fedrigo O."/>
            <person name="Formenti G."/>
            <person name="Rhie A."/>
            <person name="Tracey A."/>
            <person name="Sims Y."/>
            <person name="Jarvis E.D."/>
        </authorList>
    </citation>
    <scope>NUCLEOTIDE SEQUENCE [LARGE SCALE GENOMIC DNA]</scope>
</reference>
<dbReference type="GeneID" id="113573699"/>
<protein>
    <recommendedName>
        <fullName evidence="6">CutA divalent cation tolerance homolog</fullName>
    </recommendedName>
</protein>
<feature type="transmembrane region" description="Helical" evidence="3">
    <location>
        <begin position="30"/>
        <end position="47"/>
    </location>
</feature>
<dbReference type="InterPro" id="IPR011322">
    <property type="entry name" value="N-reg_PII-like_a/b"/>
</dbReference>
<dbReference type="KEGG" id="eee:113573699"/>
<reference evidence="5" key="2">
    <citation type="journal article" date="2017" name="Sci. Adv.">
        <title>A tail of two voltages: Proteomic comparison of the three electric organs of the electric eel.</title>
        <authorList>
            <person name="Traeger L.L."/>
            <person name="Sabat G."/>
            <person name="Barrett-Wilt G.A."/>
            <person name="Wells G.B."/>
            <person name="Sussman M.R."/>
        </authorList>
    </citation>
    <scope>NUCLEOTIDE SEQUENCE [LARGE SCALE GENOMIC DNA]</scope>
</reference>
<dbReference type="STRING" id="8005.ENSEEEP00000014059"/>
<dbReference type="PANTHER" id="PTHR23419:SF2">
    <property type="entry name" value="CUTA DIVALENT CATION TOLERANCE HOMOLOG-LIKE"/>
    <property type="match status" value="1"/>
</dbReference>
<dbReference type="PANTHER" id="PTHR23419">
    <property type="entry name" value="DIVALENT CATION TOLERANCE CUTA-RELATED"/>
    <property type="match status" value="1"/>
</dbReference>
<evidence type="ECO:0000313" key="4">
    <source>
        <dbReference type="Ensembl" id="ENSEEEP00000014059.2"/>
    </source>
</evidence>
<evidence type="ECO:0000313" key="5">
    <source>
        <dbReference type="Proteomes" id="UP000314983"/>
    </source>
</evidence>
<organism evidence="4 5">
    <name type="scientific">Electrophorus electricus</name>
    <name type="common">Electric eel</name>
    <name type="synonym">Gymnotus electricus</name>
    <dbReference type="NCBI Taxonomy" id="8005"/>
    <lineage>
        <taxon>Eukaryota</taxon>
        <taxon>Metazoa</taxon>
        <taxon>Chordata</taxon>
        <taxon>Craniata</taxon>
        <taxon>Vertebrata</taxon>
        <taxon>Euteleostomi</taxon>
        <taxon>Actinopterygii</taxon>
        <taxon>Neopterygii</taxon>
        <taxon>Teleostei</taxon>
        <taxon>Ostariophysi</taxon>
        <taxon>Gymnotiformes</taxon>
        <taxon>Gymnotoidei</taxon>
        <taxon>Gymnotidae</taxon>
        <taxon>Electrophorus</taxon>
    </lineage>
</organism>
<dbReference type="Pfam" id="PF03091">
    <property type="entry name" value="CutA1"/>
    <property type="match status" value="1"/>
</dbReference>
<dbReference type="Ensembl" id="ENSEEET00000014232.2">
    <property type="protein sequence ID" value="ENSEEEP00000014059.2"/>
    <property type="gene ID" value="ENSEEEG00000006988.2"/>
</dbReference>
<evidence type="ECO:0000256" key="3">
    <source>
        <dbReference type="SAM" id="Phobius"/>
    </source>
</evidence>
<dbReference type="GeneTree" id="ENSGT00390000017030"/>
<reference evidence="4" key="4">
    <citation type="submission" date="2025-08" db="UniProtKB">
        <authorList>
            <consortium name="Ensembl"/>
        </authorList>
    </citation>
    <scope>IDENTIFICATION</scope>
</reference>
<dbReference type="Gene3D" id="3.30.70.120">
    <property type="match status" value="1"/>
</dbReference>
<evidence type="ECO:0000256" key="1">
    <source>
        <dbReference type="ARBA" id="ARBA00010169"/>
    </source>
</evidence>
<accession>A0A4W4EPJ3</accession>
<dbReference type="Proteomes" id="UP000314983">
    <property type="component" value="Chromosome 6"/>
</dbReference>
<sequence>MTDTQENKMDYFYQRHQKETLSHTFARSRLLVIFSTMIFTLSVYPVLRMLGAQIHVFVSGGYMSGQHSVLLINCPTEQAAKDIGRHIMEKRMAACVNVLPRTSTMYYWKGEIQDASEILLLVRTRTSVIQKLTDYVKAMHPYEIPEIISFPIEDGSMSYFKWMDDAVPEV</sequence>
<dbReference type="GO" id="GO:0010038">
    <property type="term" value="P:response to metal ion"/>
    <property type="evidence" value="ECO:0007669"/>
    <property type="project" value="InterPro"/>
</dbReference>
<dbReference type="FunFam" id="3.30.70.120:FF:000011">
    <property type="entry name" value="CutA divalent cation tolerance homolog-like"/>
    <property type="match status" value="1"/>
</dbReference>
<reference evidence="4" key="5">
    <citation type="submission" date="2025-09" db="UniProtKB">
        <authorList>
            <consortium name="Ensembl"/>
        </authorList>
    </citation>
    <scope>IDENTIFICATION</scope>
</reference>
<dbReference type="InterPro" id="IPR004323">
    <property type="entry name" value="Ion_tolerance_CutA"/>
</dbReference>
<dbReference type="OMA" id="ARGIMDK"/>
<evidence type="ECO:0008006" key="6">
    <source>
        <dbReference type="Google" id="ProtNLM"/>
    </source>
</evidence>
<keyword evidence="3" id="KW-1133">Transmembrane helix</keyword>
<dbReference type="SUPFAM" id="SSF54913">
    <property type="entry name" value="GlnB-like"/>
    <property type="match status" value="1"/>
</dbReference>
<comment type="subunit">
    <text evidence="2">Homotrimer.</text>
</comment>
<reference evidence="5" key="1">
    <citation type="journal article" date="2014" name="Science">
        <title>Nonhuman genetics. Genomic basis for the convergent evolution of electric organs.</title>
        <authorList>
            <person name="Gallant J.R."/>
            <person name="Traeger L.L."/>
            <person name="Volkening J.D."/>
            <person name="Moffett H."/>
            <person name="Chen P.H."/>
            <person name="Novina C.D."/>
            <person name="Phillips G.N.Jr."/>
            <person name="Anand R."/>
            <person name="Wells G.B."/>
            <person name="Pinch M."/>
            <person name="Guth R."/>
            <person name="Unguez G.A."/>
            <person name="Albert J.S."/>
            <person name="Zakon H.H."/>
            <person name="Samanta M.P."/>
            <person name="Sussman M.R."/>
        </authorList>
    </citation>
    <scope>NUCLEOTIDE SEQUENCE [LARGE SCALE GENOMIC DNA]</scope>
</reference>
<gene>
    <name evidence="4" type="primary">zgc:63972</name>
</gene>
<dbReference type="InterPro" id="IPR015867">
    <property type="entry name" value="N-reg_PII/ATP_PRibTrfase_C"/>
</dbReference>
<dbReference type="RefSeq" id="XP_026859917.2">
    <property type="nucleotide sequence ID" value="XM_027004116.2"/>
</dbReference>
<proteinExistence type="inferred from homology"/>
<keyword evidence="3" id="KW-0472">Membrane</keyword>
<dbReference type="GO" id="GO:0005507">
    <property type="term" value="F:copper ion binding"/>
    <property type="evidence" value="ECO:0007669"/>
    <property type="project" value="TreeGrafter"/>
</dbReference>
<keyword evidence="3" id="KW-0812">Transmembrane</keyword>
<comment type="similarity">
    <text evidence="1">Belongs to the CutA family.</text>
</comment>
<keyword evidence="5" id="KW-1185">Reference proteome</keyword>
<name>A0A4W4EPJ3_ELEEL</name>